<dbReference type="Proteomes" id="UP001165044">
    <property type="component" value="Unassembled WGS sequence"/>
</dbReference>
<keyword evidence="3" id="KW-1185">Reference proteome</keyword>
<dbReference type="EMBL" id="BSDC01000001">
    <property type="protein sequence ID" value="GLH65989.1"/>
    <property type="molecule type" value="Genomic_DNA"/>
</dbReference>
<evidence type="ECO:0000256" key="1">
    <source>
        <dbReference type="SAM" id="MobiDB-lite"/>
    </source>
</evidence>
<protein>
    <recommendedName>
        <fullName evidence="4">MORN repeat-containing protein</fullName>
    </recommendedName>
</protein>
<proteinExistence type="predicted"/>
<reference evidence="2" key="1">
    <citation type="journal article" date="2023" name="Antonie Van Leeuwenhoek">
        <title>Mesoterricola silvestris gen. nov., sp. nov., Mesoterricola sediminis sp. nov., Geothrix oryzae sp. nov., Geothrix edaphica sp. nov., Geothrix rubra sp. nov., and Geothrix limicola sp. nov., six novel members of Acidobacteriota isolated from soils.</title>
        <authorList>
            <person name="Itoh H."/>
            <person name="Sugisawa Y."/>
            <person name="Mise K."/>
            <person name="Xu Z."/>
            <person name="Kuniyasu M."/>
            <person name="Ushijima N."/>
            <person name="Kawano K."/>
            <person name="Kobayashi E."/>
            <person name="Shiratori Y."/>
            <person name="Masuda Y."/>
            <person name="Senoo K."/>
        </authorList>
    </citation>
    <scope>NUCLEOTIDE SEQUENCE</scope>
    <source>
        <strain evidence="2">Red802</strain>
    </source>
</reference>
<name>A0ABQ5PUZ6_9BACT</name>
<comment type="caution">
    <text evidence="2">The sequence shown here is derived from an EMBL/GenBank/DDBJ whole genome shotgun (WGS) entry which is preliminary data.</text>
</comment>
<evidence type="ECO:0000313" key="3">
    <source>
        <dbReference type="Proteomes" id="UP001165044"/>
    </source>
</evidence>
<dbReference type="RefSeq" id="WP_285606078.1">
    <property type="nucleotide sequence ID" value="NZ_BSDC01000001.1"/>
</dbReference>
<feature type="region of interest" description="Disordered" evidence="1">
    <location>
        <begin position="93"/>
        <end position="146"/>
    </location>
</feature>
<gene>
    <name evidence="2" type="ORF">GETHED_03530</name>
</gene>
<evidence type="ECO:0000313" key="2">
    <source>
        <dbReference type="EMBL" id="GLH65989.1"/>
    </source>
</evidence>
<evidence type="ECO:0008006" key="4">
    <source>
        <dbReference type="Google" id="ProtNLM"/>
    </source>
</evidence>
<organism evidence="2 3">
    <name type="scientific">Geothrix edaphica</name>
    <dbReference type="NCBI Taxonomy" id="2927976"/>
    <lineage>
        <taxon>Bacteria</taxon>
        <taxon>Pseudomonadati</taxon>
        <taxon>Acidobacteriota</taxon>
        <taxon>Holophagae</taxon>
        <taxon>Holophagales</taxon>
        <taxon>Holophagaceae</taxon>
        <taxon>Geothrix</taxon>
    </lineage>
</organism>
<accession>A0ABQ5PUZ6</accession>
<sequence>MEPRTRSLDLLSGPWSGSWRQVSREEGRESLDLVFQQGQVLGFGTDNDGEFQYAGTYEQDGRVLLGKTYTRPNKGVPARMTYRGQWNGRRILGTWTDDRRPDNAGPFRFWPGTGPDPGEALEEARDLDREADIQPVLTAPLKGPRT</sequence>
<feature type="compositionally biased region" description="Basic and acidic residues" evidence="1">
    <location>
        <begin position="122"/>
        <end position="132"/>
    </location>
</feature>